<dbReference type="NCBIfam" id="TIGR03736">
    <property type="entry name" value="PRTRC_ThiF"/>
    <property type="match status" value="1"/>
</dbReference>
<keyword evidence="1" id="KW-0812">Transmembrane</keyword>
<evidence type="ECO:0000256" key="1">
    <source>
        <dbReference type="SAM" id="Phobius"/>
    </source>
</evidence>
<dbReference type="CDD" id="cd01483">
    <property type="entry name" value="E1_enzyme_family"/>
    <property type="match status" value="1"/>
</dbReference>
<evidence type="ECO:0000313" key="3">
    <source>
        <dbReference type="EMBL" id="GHG09890.1"/>
    </source>
</evidence>
<gene>
    <name evidence="3" type="ORF">GCM10017783_22990</name>
</gene>
<keyword evidence="1" id="KW-1133">Transmembrane helix</keyword>
<accession>A0ABQ3KEE7</accession>
<evidence type="ECO:0000259" key="2">
    <source>
        <dbReference type="Pfam" id="PF00899"/>
    </source>
</evidence>
<dbReference type="Proteomes" id="UP000632154">
    <property type="component" value="Unassembled WGS sequence"/>
</dbReference>
<evidence type="ECO:0000313" key="4">
    <source>
        <dbReference type="Proteomes" id="UP000632154"/>
    </source>
</evidence>
<dbReference type="RefSeq" id="WP_189643888.1">
    <property type="nucleotide sequence ID" value="NZ_BNAL01000038.1"/>
</dbReference>
<dbReference type="Pfam" id="PF00899">
    <property type="entry name" value="ThiF"/>
    <property type="match status" value="1"/>
</dbReference>
<dbReference type="Gene3D" id="3.40.50.720">
    <property type="entry name" value="NAD(P)-binding Rossmann-like Domain"/>
    <property type="match status" value="1"/>
</dbReference>
<sequence length="232" mass="25209">MHTSNLKHQKTVHLALIGLGGTGSALLSHLGSLYAGLQATGGPKLQVTTFDPDTVSPANLARQRFYPADLGKNKAFVLTERVNLCLGTGWQAVPEKFSQSHPHNFNIIVSCVDTRAARGDIAKFLNDRQETPYWLDCGNTAKTGQVILGRQGTAMALPSELHPELIDASLEEDALPSCSALEAISRQDLMINPMVAVQAADLLWKLLHEGEIRHSARYFDLESGQMVSRAVP</sequence>
<reference evidence="4" key="1">
    <citation type="journal article" date="2019" name="Int. J. Syst. Evol. Microbiol.">
        <title>The Global Catalogue of Microorganisms (GCM) 10K type strain sequencing project: providing services to taxonomists for standard genome sequencing and annotation.</title>
        <authorList>
            <consortium name="The Broad Institute Genomics Platform"/>
            <consortium name="The Broad Institute Genome Sequencing Center for Infectious Disease"/>
            <person name="Wu L."/>
            <person name="Ma J."/>
        </authorList>
    </citation>
    <scope>NUCLEOTIDE SEQUENCE [LARGE SCALE GENOMIC DNA]</scope>
    <source>
        <strain evidence="4">CGMCC 1.18439</strain>
    </source>
</reference>
<keyword evidence="1" id="KW-0472">Membrane</keyword>
<comment type="caution">
    <text evidence="3">The sequence shown here is derived from an EMBL/GenBank/DDBJ whole genome shotgun (WGS) entry which is preliminary data.</text>
</comment>
<dbReference type="EMBL" id="BNAL01000038">
    <property type="protein sequence ID" value="GHG09890.1"/>
    <property type="molecule type" value="Genomic_DNA"/>
</dbReference>
<feature type="domain" description="THIF-type NAD/FAD binding fold" evidence="2">
    <location>
        <begin position="6"/>
        <end position="220"/>
    </location>
</feature>
<feature type="transmembrane region" description="Helical" evidence="1">
    <location>
        <begin position="12"/>
        <end position="37"/>
    </location>
</feature>
<organism evidence="3 4">
    <name type="scientific">Deinococcus piscis</name>
    <dbReference type="NCBI Taxonomy" id="394230"/>
    <lineage>
        <taxon>Bacteria</taxon>
        <taxon>Thermotogati</taxon>
        <taxon>Deinococcota</taxon>
        <taxon>Deinococci</taxon>
        <taxon>Deinococcales</taxon>
        <taxon>Deinococcaceae</taxon>
        <taxon>Deinococcus</taxon>
    </lineage>
</organism>
<dbReference type="SUPFAM" id="SSF69572">
    <property type="entry name" value="Activating enzymes of the ubiquitin-like proteins"/>
    <property type="match status" value="1"/>
</dbReference>
<name>A0ABQ3KEE7_9DEIO</name>
<dbReference type="InterPro" id="IPR035985">
    <property type="entry name" value="Ubiquitin-activating_enz"/>
</dbReference>
<dbReference type="InterPro" id="IPR022500">
    <property type="entry name" value="PRTRC_ThiF"/>
</dbReference>
<protein>
    <recommendedName>
        <fullName evidence="2">THIF-type NAD/FAD binding fold domain-containing protein</fullName>
    </recommendedName>
</protein>
<dbReference type="InterPro" id="IPR000594">
    <property type="entry name" value="ThiF_NAD_FAD-bd"/>
</dbReference>
<keyword evidence="4" id="KW-1185">Reference proteome</keyword>
<proteinExistence type="predicted"/>